<comment type="caution">
    <text evidence="1">The sequence shown here is derived from an EMBL/GenBank/DDBJ whole genome shotgun (WGS) entry which is preliminary data.</text>
</comment>
<dbReference type="InterPro" id="IPR019322">
    <property type="entry name" value="TIMM29"/>
</dbReference>
<dbReference type="Pfam" id="PF10171">
    <property type="entry name" value="Tim29"/>
    <property type="match status" value="1"/>
</dbReference>
<name>A0A1Y3BEK2_EURMA</name>
<dbReference type="GO" id="GO:0042721">
    <property type="term" value="C:TIM22 mitochondrial import inner membrane insertion complex"/>
    <property type="evidence" value="ECO:0007669"/>
    <property type="project" value="InterPro"/>
</dbReference>
<dbReference type="PANTHER" id="PTHR21435:SF1">
    <property type="entry name" value="MITOCHONDRIAL IMPORT INNER MEMBRANE TRANSLOCASE SUBUNIT TIM29"/>
    <property type="match status" value="1"/>
</dbReference>
<dbReference type="GO" id="GO:0045039">
    <property type="term" value="P:protein insertion into mitochondrial inner membrane"/>
    <property type="evidence" value="ECO:0007669"/>
    <property type="project" value="TreeGrafter"/>
</dbReference>
<proteinExistence type="predicted"/>
<protein>
    <submittedName>
        <fullName evidence="1">Uncharacterized protein</fullName>
    </submittedName>
</protein>
<dbReference type="OrthoDB" id="5970620at2759"/>
<dbReference type="PANTHER" id="PTHR21435">
    <property type="entry name" value="MITOCHONDRIAL IMPORT INNER MEMBRANE TRANSLOCASE SUBUNIT TIM29"/>
    <property type="match status" value="1"/>
</dbReference>
<sequence length="156" mass="18583">MLRLTRVKSKLSLNFRLPERLKGGIIENSINYLRNVGNDYKNVYLETLQDIRKRPLKATIIGSILLSGGYCIVHNPTFDDFQMQLIDSNNCISRVPQSICNQKSRQYVHHLFCMNNKQILRYQSFEWRTFFTERIIDVGFLGRFHYLEHKMKDYDQ</sequence>
<evidence type="ECO:0000313" key="1">
    <source>
        <dbReference type="EMBL" id="OTF79340.1"/>
    </source>
</evidence>
<organism evidence="1 2">
    <name type="scientific">Euroglyphus maynei</name>
    <name type="common">Mayne's house dust mite</name>
    <dbReference type="NCBI Taxonomy" id="6958"/>
    <lineage>
        <taxon>Eukaryota</taxon>
        <taxon>Metazoa</taxon>
        <taxon>Ecdysozoa</taxon>
        <taxon>Arthropoda</taxon>
        <taxon>Chelicerata</taxon>
        <taxon>Arachnida</taxon>
        <taxon>Acari</taxon>
        <taxon>Acariformes</taxon>
        <taxon>Sarcoptiformes</taxon>
        <taxon>Astigmata</taxon>
        <taxon>Psoroptidia</taxon>
        <taxon>Analgoidea</taxon>
        <taxon>Pyroglyphidae</taxon>
        <taxon>Pyroglyphinae</taxon>
        <taxon>Euroglyphus</taxon>
    </lineage>
</organism>
<reference evidence="1 2" key="1">
    <citation type="submission" date="2017-03" db="EMBL/GenBank/DDBJ databases">
        <title>Genome Survey of Euroglyphus maynei.</title>
        <authorList>
            <person name="Arlian L.G."/>
            <person name="Morgan M.S."/>
            <person name="Rider S.D."/>
        </authorList>
    </citation>
    <scope>NUCLEOTIDE SEQUENCE [LARGE SCALE GENOMIC DNA]</scope>
    <source>
        <strain evidence="1">Arlian Lab</strain>
        <tissue evidence="1">Whole body</tissue>
    </source>
</reference>
<dbReference type="Proteomes" id="UP000194236">
    <property type="component" value="Unassembled WGS sequence"/>
</dbReference>
<keyword evidence="2" id="KW-1185">Reference proteome</keyword>
<accession>A0A1Y3BEK2</accession>
<evidence type="ECO:0000313" key="2">
    <source>
        <dbReference type="Proteomes" id="UP000194236"/>
    </source>
</evidence>
<gene>
    <name evidence="1" type="ORF">BLA29_005466</name>
</gene>
<dbReference type="AlphaFoldDB" id="A0A1Y3BEK2"/>
<dbReference type="EMBL" id="MUJZ01023640">
    <property type="protein sequence ID" value="OTF79340.1"/>
    <property type="molecule type" value="Genomic_DNA"/>
</dbReference>